<accession>A0A194W4G3</accession>
<dbReference type="SUPFAM" id="SSF56784">
    <property type="entry name" value="HAD-like"/>
    <property type="match status" value="1"/>
</dbReference>
<dbReference type="Gene3D" id="3.40.50.1000">
    <property type="entry name" value="HAD superfamily/HAD-like"/>
    <property type="match status" value="1"/>
</dbReference>
<gene>
    <name evidence="1" type="ORF">VM1G_07232</name>
</gene>
<dbReference type="EMBL" id="CM003104">
    <property type="protein sequence ID" value="KUI71416.1"/>
    <property type="molecule type" value="Genomic_DNA"/>
</dbReference>
<dbReference type="GO" id="GO:0008962">
    <property type="term" value="F:phosphatidylglycerophosphatase activity"/>
    <property type="evidence" value="ECO:0007669"/>
    <property type="project" value="InterPro"/>
</dbReference>
<reference evidence="1" key="1">
    <citation type="submission" date="2014-12" db="EMBL/GenBank/DDBJ databases">
        <title>Genome Sequence of Valsa Canker Pathogens Uncovers a Specific Adaption of Colonization on Woody Bark.</title>
        <authorList>
            <person name="Yin Z."/>
            <person name="Liu H."/>
            <person name="Gao X."/>
            <person name="Li Z."/>
            <person name="Song N."/>
            <person name="Ke X."/>
            <person name="Dai Q."/>
            <person name="Wu Y."/>
            <person name="Sun Y."/>
            <person name="Xu J.-R."/>
            <person name="Kang Z.K."/>
            <person name="Wang L."/>
            <person name="Huang L."/>
        </authorList>
    </citation>
    <scope>NUCLEOTIDE SEQUENCE [LARGE SCALE GENOMIC DNA]</scope>
    <source>
        <strain evidence="1">03-8</strain>
    </source>
</reference>
<keyword evidence="2" id="KW-1185">Reference proteome</keyword>
<protein>
    <submittedName>
        <fullName evidence="1">Phosphatidylglycerophosphatase GEP4, mitochondrial</fullName>
    </submittedName>
</protein>
<sequence length="235" mass="25879">MNLNLSASLNIFKLLANPSLCLPHATISTFKDLPIPLNLAFEKKGQGAKVDIKAVVLDKDDCFAYPETNEVYKPYQERFDALRAAYPGRRLLIVSNTAGALSYDSKRELASELEKATGVTVLSHPTKKPGCGAEIMEYFRSHPETGVTSPSHIAVVGDRLSTDMMLANMMGSYGLWIKDGVVPLQRKSIVRIMPLFYALPSCANMTTQFSRMEQKFGPYLLGRGYAPAQPSSPIE</sequence>
<dbReference type="Pfam" id="PF09419">
    <property type="entry name" value="PGP_phosphatase"/>
    <property type="match status" value="1"/>
</dbReference>
<evidence type="ECO:0000313" key="2">
    <source>
        <dbReference type="Proteomes" id="UP000078559"/>
    </source>
</evidence>
<dbReference type="InterPro" id="IPR010021">
    <property type="entry name" value="PGPP1/Gep4"/>
</dbReference>
<dbReference type="NCBIfam" id="TIGR01668">
    <property type="entry name" value="YqeG_hyp_ppase"/>
    <property type="match status" value="1"/>
</dbReference>
<evidence type="ECO:0000313" key="1">
    <source>
        <dbReference type="EMBL" id="KUI71416.1"/>
    </source>
</evidence>
<dbReference type="InterPro" id="IPR023214">
    <property type="entry name" value="HAD_sf"/>
</dbReference>
<proteinExistence type="predicted"/>
<dbReference type="AlphaFoldDB" id="A0A194W4G3"/>
<dbReference type="FunFam" id="3.40.50.1000:FF:000165">
    <property type="entry name" value="HAD superfamily phosphatase"/>
    <property type="match status" value="1"/>
</dbReference>
<name>A0A194W4G3_CYTMA</name>
<dbReference type="InterPro" id="IPR027706">
    <property type="entry name" value="PGP_Pase"/>
</dbReference>
<dbReference type="OrthoDB" id="198652at2759"/>
<dbReference type="SMR" id="A0A194W4G3"/>
<dbReference type="Proteomes" id="UP000078559">
    <property type="component" value="Chromosome 7"/>
</dbReference>
<organism evidence="1 2">
    <name type="scientific">Cytospora mali</name>
    <name type="common">Apple Valsa canker fungus</name>
    <name type="synonym">Valsa mali</name>
    <dbReference type="NCBI Taxonomy" id="578113"/>
    <lineage>
        <taxon>Eukaryota</taxon>
        <taxon>Fungi</taxon>
        <taxon>Dikarya</taxon>
        <taxon>Ascomycota</taxon>
        <taxon>Pezizomycotina</taxon>
        <taxon>Sordariomycetes</taxon>
        <taxon>Sordariomycetidae</taxon>
        <taxon>Diaporthales</taxon>
        <taxon>Cytosporaceae</taxon>
        <taxon>Cytospora</taxon>
    </lineage>
</organism>
<dbReference type="InterPro" id="IPR036412">
    <property type="entry name" value="HAD-like_sf"/>
</dbReference>